<evidence type="ECO:0000259" key="1">
    <source>
        <dbReference type="Pfam" id="PF13302"/>
    </source>
</evidence>
<name>A0ABN1IS77_9CLOT</name>
<protein>
    <recommendedName>
        <fullName evidence="1">N-acetyltransferase domain-containing protein</fullName>
    </recommendedName>
</protein>
<organism evidence="2 3">
    <name type="scientific">Clostridium malenominatum</name>
    <dbReference type="NCBI Taxonomy" id="1539"/>
    <lineage>
        <taxon>Bacteria</taxon>
        <taxon>Bacillati</taxon>
        <taxon>Bacillota</taxon>
        <taxon>Clostridia</taxon>
        <taxon>Eubacteriales</taxon>
        <taxon>Clostridiaceae</taxon>
        <taxon>Clostridium</taxon>
    </lineage>
</organism>
<dbReference type="InterPro" id="IPR000182">
    <property type="entry name" value="GNAT_dom"/>
</dbReference>
<dbReference type="Gene3D" id="3.40.630.30">
    <property type="match status" value="1"/>
</dbReference>
<keyword evidence="3" id="KW-1185">Reference proteome</keyword>
<dbReference type="SUPFAM" id="SSF55729">
    <property type="entry name" value="Acyl-CoA N-acyltransferases (Nat)"/>
    <property type="match status" value="1"/>
</dbReference>
<feature type="domain" description="N-acetyltransferase" evidence="1">
    <location>
        <begin position="6"/>
        <end position="138"/>
    </location>
</feature>
<dbReference type="Pfam" id="PF13302">
    <property type="entry name" value="Acetyltransf_3"/>
    <property type="match status" value="1"/>
</dbReference>
<dbReference type="PANTHER" id="PTHR43792">
    <property type="entry name" value="GNAT FAMILY, PUTATIVE (AFU_ORTHOLOGUE AFUA_3G00765)-RELATED-RELATED"/>
    <property type="match status" value="1"/>
</dbReference>
<dbReference type="InterPro" id="IPR051531">
    <property type="entry name" value="N-acetyltransferase"/>
</dbReference>
<dbReference type="Proteomes" id="UP001500339">
    <property type="component" value="Unassembled WGS sequence"/>
</dbReference>
<dbReference type="EMBL" id="BAAACF010000001">
    <property type="protein sequence ID" value="GAA0720115.1"/>
    <property type="molecule type" value="Genomic_DNA"/>
</dbReference>
<proteinExistence type="predicted"/>
<evidence type="ECO:0000313" key="2">
    <source>
        <dbReference type="EMBL" id="GAA0720115.1"/>
    </source>
</evidence>
<reference evidence="2 3" key="1">
    <citation type="journal article" date="2019" name="Int. J. Syst. Evol. Microbiol.">
        <title>The Global Catalogue of Microorganisms (GCM) 10K type strain sequencing project: providing services to taxonomists for standard genome sequencing and annotation.</title>
        <authorList>
            <consortium name="The Broad Institute Genomics Platform"/>
            <consortium name="The Broad Institute Genome Sequencing Center for Infectious Disease"/>
            <person name="Wu L."/>
            <person name="Ma J."/>
        </authorList>
    </citation>
    <scope>NUCLEOTIDE SEQUENCE [LARGE SCALE GENOMIC DNA]</scope>
    <source>
        <strain evidence="2 3">JCM 1405</strain>
    </source>
</reference>
<dbReference type="InterPro" id="IPR016181">
    <property type="entry name" value="Acyl_CoA_acyltransferase"/>
</dbReference>
<evidence type="ECO:0000313" key="3">
    <source>
        <dbReference type="Proteomes" id="UP001500339"/>
    </source>
</evidence>
<dbReference type="RefSeq" id="WP_343767114.1">
    <property type="nucleotide sequence ID" value="NZ_BAAACF010000001.1"/>
</dbReference>
<sequence length="156" mass="18579">MIETDRCILRCFEEEDLDSFMTYRNNEEWMRYQSFKNLTKDEYRKALLVPLNMEKGMQVAIADKTKDNLLGDLYLSKKEKTITIGYSINPTYCRKGYITEVLKALLPKLKIDYPNCEIIAMTEKENIPSKNLLLKLGFIYDRWIEEWQTEVYVFSN</sequence>
<comment type="caution">
    <text evidence="2">The sequence shown here is derived from an EMBL/GenBank/DDBJ whole genome shotgun (WGS) entry which is preliminary data.</text>
</comment>
<accession>A0ABN1IS77</accession>
<gene>
    <name evidence="2" type="ORF">GCM10008905_08970</name>
</gene>
<dbReference type="PANTHER" id="PTHR43792:SF1">
    <property type="entry name" value="N-ACETYLTRANSFERASE DOMAIN-CONTAINING PROTEIN"/>
    <property type="match status" value="1"/>
</dbReference>